<sequence length="56" mass="6257">MTKTLEHSTNKKIQKFTFTRSASDSGLDDTSRFRSCVTKSMTGNGSMKEVEDISVH</sequence>
<organism evidence="1 2">
    <name type="scientific">Solanum tuberosum</name>
    <name type="common">Potato</name>
    <dbReference type="NCBI Taxonomy" id="4113"/>
    <lineage>
        <taxon>Eukaryota</taxon>
        <taxon>Viridiplantae</taxon>
        <taxon>Streptophyta</taxon>
        <taxon>Embryophyta</taxon>
        <taxon>Tracheophyta</taxon>
        <taxon>Spermatophyta</taxon>
        <taxon>Magnoliopsida</taxon>
        <taxon>eudicotyledons</taxon>
        <taxon>Gunneridae</taxon>
        <taxon>Pentapetalae</taxon>
        <taxon>asterids</taxon>
        <taxon>lamiids</taxon>
        <taxon>Solanales</taxon>
        <taxon>Solanaceae</taxon>
        <taxon>Solanoideae</taxon>
        <taxon>Solaneae</taxon>
        <taxon>Solanum</taxon>
    </lineage>
</organism>
<reference evidence="2" key="1">
    <citation type="journal article" date="2011" name="Nature">
        <title>Genome sequence and analysis of the tuber crop potato.</title>
        <authorList>
            <consortium name="The Potato Genome Sequencing Consortium"/>
        </authorList>
    </citation>
    <scope>NUCLEOTIDE SEQUENCE [LARGE SCALE GENOMIC DNA]</scope>
    <source>
        <strain evidence="2">cv. DM1-3 516 R44</strain>
    </source>
</reference>
<accession>M1D2C0</accession>
<name>M1D2C0_SOLTU</name>
<dbReference type="AlphaFoldDB" id="M1D2C0"/>
<dbReference type="HOGENOM" id="CLU_3018056_0_0_1"/>
<dbReference type="PaxDb" id="4113-PGSC0003DMT400079717"/>
<keyword evidence="2" id="KW-1185">Reference proteome</keyword>
<dbReference type="Gramene" id="PGSC0003DMT400079717">
    <property type="protein sequence ID" value="PGSC0003DMT400079717"/>
    <property type="gene ID" value="PGSC0003DMG402031045"/>
</dbReference>
<dbReference type="EnsemblPlants" id="PGSC0003DMT400079717">
    <property type="protein sequence ID" value="PGSC0003DMT400079717"/>
    <property type="gene ID" value="PGSC0003DMG402031045"/>
</dbReference>
<evidence type="ECO:0000313" key="2">
    <source>
        <dbReference type="Proteomes" id="UP000011115"/>
    </source>
</evidence>
<protein>
    <submittedName>
        <fullName evidence="1">Argonaute 1</fullName>
    </submittedName>
</protein>
<reference evidence="1" key="2">
    <citation type="submission" date="2015-06" db="UniProtKB">
        <authorList>
            <consortium name="EnsemblPlants"/>
        </authorList>
    </citation>
    <scope>IDENTIFICATION</scope>
    <source>
        <strain evidence="1">DM1-3 516 R44</strain>
    </source>
</reference>
<proteinExistence type="predicted"/>
<dbReference type="InParanoid" id="M1D2C0"/>
<evidence type="ECO:0000313" key="1">
    <source>
        <dbReference type="EnsemblPlants" id="PGSC0003DMT400079717"/>
    </source>
</evidence>
<dbReference type="Proteomes" id="UP000011115">
    <property type="component" value="Unassembled WGS sequence"/>
</dbReference>